<dbReference type="PANTHER" id="PTHR33164">
    <property type="entry name" value="TRANSCRIPTIONAL REGULATOR, MARR FAMILY"/>
    <property type="match status" value="1"/>
</dbReference>
<dbReference type="EMBL" id="NGJT01000015">
    <property type="protein sequence ID" value="RST92706.1"/>
    <property type="molecule type" value="Genomic_DNA"/>
</dbReference>
<dbReference type="Proteomes" id="UP000288490">
    <property type="component" value="Unassembled WGS sequence"/>
</dbReference>
<evidence type="ECO:0000313" key="5">
    <source>
        <dbReference type="EMBL" id="RST92706.1"/>
    </source>
</evidence>
<dbReference type="AlphaFoldDB" id="A0A429ZG80"/>
<dbReference type="SMART" id="SM00347">
    <property type="entry name" value="HTH_MARR"/>
    <property type="match status" value="1"/>
</dbReference>
<dbReference type="Gene3D" id="1.10.10.10">
    <property type="entry name" value="Winged helix-like DNA-binding domain superfamily/Winged helix DNA-binding domain"/>
    <property type="match status" value="1"/>
</dbReference>
<reference evidence="5 6" key="1">
    <citation type="submission" date="2017-05" db="EMBL/GenBank/DDBJ databases">
        <title>Vagococcus spp. assemblies.</title>
        <authorList>
            <person name="Gulvik C.A."/>
        </authorList>
    </citation>
    <scope>NUCLEOTIDE SEQUENCE [LARGE SCALE GENOMIC DNA]</scope>
    <source>
        <strain evidence="5 6">SS1994</strain>
    </source>
</reference>
<dbReference type="GO" id="GO:0003677">
    <property type="term" value="F:DNA binding"/>
    <property type="evidence" value="ECO:0007669"/>
    <property type="project" value="UniProtKB-KW"/>
</dbReference>
<evidence type="ECO:0000256" key="2">
    <source>
        <dbReference type="ARBA" id="ARBA00023125"/>
    </source>
</evidence>
<dbReference type="Pfam" id="PF22381">
    <property type="entry name" value="Staph_reg_Sar_Rot"/>
    <property type="match status" value="1"/>
</dbReference>
<dbReference type="RefSeq" id="WP_125958007.1">
    <property type="nucleotide sequence ID" value="NZ_JAQEJV010000016.1"/>
</dbReference>
<comment type="caution">
    <text evidence="5">The sequence shown here is derived from an EMBL/GenBank/DDBJ whole genome shotgun (WGS) entry which is preliminary data.</text>
</comment>
<evidence type="ECO:0000256" key="3">
    <source>
        <dbReference type="ARBA" id="ARBA00023163"/>
    </source>
</evidence>
<evidence type="ECO:0000259" key="4">
    <source>
        <dbReference type="PROSITE" id="PS50995"/>
    </source>
</evidence>
<dbReference type="InterPro" id="IPR036390">
    <property type="entry name" value="WH_DNA-bd_sf"/>
</dbReference>
<dbReference type="GO" id="GO:0006950">
    <property type="term" value="P:response to stress"/>
    <property type="evidence" value="ECO:0007669"/>
    <property type="project" value="TreeGrafter"/>
</dbReference>
<feature type="domain" description="HTH marR-type" evidence="4">
    <location>
        <begin position="1"/>
        <end position="141"/>
    </location>
</feature>
<proteinExistence type="predicted"/>
<sequence>MDDISNKLLKLLPYWHFNVERRIKQKNELNITYESYYCLLGLTQVDSLTMKEIAADFYFGKQQTTRIINQLLEHGFVKKTVSQQDKRVTYVSITEKGMIYLQKNPFDTTFLKEDLSRTLTKKDAQELSDSLDVLLKIFKKL</sequence>
<dbReference type="PRINTS" id="PR00598">
    <property type="entry name" value="HTHMARR"/>
</dbReference>
<keyword evidence="1" id="KW-0805">Transcription regulation</keyword>
<dbReference type="PROSITE" id="PS50995">
    <property type="entry name" value="HTH_MARR_2"/>
    <property type="match status" value="1"/>
</dbReference>
<keyword evidence="6" id="KW-1185">Reference proteome</keyword>
<dbReference type="InterPro" id="IPR036388">
    <property type="entry name" value="WH-like_DNA-bd_sf"/>
</dbReference>
<dbReference type="InterPro" id="IPR000835">
    <property type="entry name" value="HTH_MarR-typ"/>
</dbReference>
<accession>A0A429ZG80</accession>
<gene>
    <name evidence="5" type="ORF">CBF36_08390</name>
</gene>
<dbReference type="GO" id="GO:0003700">
    <property type="term" value="F:DNA-binding transcription factor activity"/>
    <property type="evidence" value="ECO:0007669"/>
    <property type="project" value="InterPro"/>
</dbReference>
<dbReference type="SUPFAM" id="SSF46785">
    <property type="entry name" value="Winged helix' DNA-binding domain"/>
    <property type="match status" value="1"/>
</dbReference>
<dbReference type="PANTHER" id="PTHR33164:SF89">
    <property type="entry name" value="MARR FAMILY REGULATORY PROTEIN"/>
    <property type="match status" value="1"/>
</dbReference>
<dbReference type="InterPro" id="IPR039422">
    <property type="entry name" value="MarR/SlyA-like"/>
</dbReference>
<keyword evidence="2" id="KW-0238">DNA-binding</keyword>
<dbReference type="InterPro" id="IPR055166">
    <property type="entry name" value="Transc_reg_Sar_Rot_HTH"/>
</dbReference>
<evidence type="ECO:0000313" key="6">
    <source>
        <dbReference type="Proteomes" id="UP000288490"/>
    </source>
</evidence>
<evidence type="ECO:0000256" key="1">
    <source>
        <dbReference type="ARBA" id="ARBA00023015"/>
    </source>
</evidence>
<organism evidence="5 6">
    <name type="scientific">Vagococcus bubulae</name>
    <dbReference type="NCBI Taxonomy" id="1977868"/>
    <lineage>
        <taxon>Bacteria</taxon>
        <taxon>Bacillati</taxon>
        <taxon>Bacillota</taxon>
        <taxon>Bacilli</taxon>
        <taxon>Lactobacillales</taxon>
        <taxon>Enterococcaceae</taxon>
        <taxon>Vagococcus</taxon>
    </lineage>
</organism>
<keyword evidence="3" id="KW-0804">Transcription</keyword>
<dbReference type="OrthoDB" id="9799747at2"/>
<protein>
    <recommendedName>
        <fullName evidence="4">HTH marR-type domain-containing protein</fullName>
    </recommendedName>
</protein>
<name>A0A429ZG80_9ENTE</name>